<keyword evidence="8" id="KW-0312">Gluconeogenesis</keyword>
<dbReference type="SUPFAM" id="SSF111249">
    <property type="entry name" value="Sulfolobus fructose-1,6-bisphosphatase-like"/>
    <property type="match status" value="1"/>
</dbReference>
<evidence type="ECO:0000256" key="7">
    <source>
        <dbReference type="ARBA" id="ARBA00018635"/>
    </source>
</evidence>
<dbReference type="AlphaFoldDB" id="A0A483CTT8"/>
<accession>A0A483CTT8</accession>
<evidence type="ECO:0000256" key="2">
    <source>
        <dbReference type="ARBA" id="ARBA00001946"/>
    </source>
</evidence>
<dbReference type="GO" id="GO:0046872">
    <property type="term" value="F:metal ion binding"/>
    <property type="evidence" value="ECO:0007669"/>
    <property type="project" value="UniProtKB-KW"/>
</dbReference>
<evidence type="ECO:0000256" key="5">
    <source>
        <dbReference type="ARBA" id="ARBA00011820"/>
    </source>
</evidence>
<keyword evidence="13" id="KW-0704">Schiff base</keyword>
<dbReference type="PANTHER" id="PTHR38341:SF1">
    <property type="entry name" value="FRUCTOSE-1,6-BISPHOSPHATE ALDOLASE_PHOSPHATASE"/>
    <property type="match status" value="1"/>
</dbReference>
<comment type="cofactor">
    <cofactor evidence="2">
        <name>Mg(2+)</name>
        <dbReference type="ChEBI" id="CHEBI:18420"/>
    </cofactor>
</comment>
<keyword evidence="14" id="KW-0119">Carbohydrate metabolism</keyword>
<comment type="catalytic activity">
    <reaction evidence="1">
        <text>beta-D-fructose 1,6-bisphosphate + H2O = beta-D-fructose 6-phosphate + phosphate</text>
        <dbReference type="Rhea" id="RHEA:11064"/>
        <dbReference type="ChEBI" id="CHEBI:15377"/>
        <dbReference type="ChEBI" id="CHEBI:32966"/>
        <dbReference type="ChEBI" id="CHEBI:43474"/>
        <dbReference type="ChEBI" id="CHEBI:57634"/>
        <dbReference type="EC" id="3.1.3.11"/>
    </reaction>
</comment>
<evidence type="ECO:0000313" key="15">
    <source>
        <dbReference type="EMBL" id="TAJ44684.1"/>
    </source>
</evidence>
<dbReference type="UniPathway" id="UPA00138"/>
<organism evidence="15 16">
    <name type="scientific">Methanofollis fontis</name>
    <dbReference type="NCBI Taxonomy" id="2052832"/>
    <lineage>
        <taxon>Archaea</taxon>
        <taxon>Methanobacteriati</taxon>
        <taxon>Methanobacteriota</taxon>
        <taxon>Stenosarchaea group</taxon>
        <taxon>Methanomicrobia</taxon>
        <taxon>Methanomicrobiales</taxon>
        <taxon>Methanomicrobiaceae</taxon>
        <taxon>Methanofollis</taxon>
    </lineage>
</organism>
<evidence type="ECO:0000256" key="11">
    <source>
        <dbReference type="ARBA" id="ARBA00022842"/>
    </source>
</evidence>
<keyword evidence="10" id="KW-0378">Hydrolase</keyword>
<evidence type="ECO:0000256" key="4">
    <source>
        <dbReference type="ARBA" id="ARBA00010693"/>
    </source>
</evidence>
<reference evidence="15 16" key="1">
    <citation type="submission" date="2017-11" db="EMBL/GenBank/DDBJ databases">
        <title>Isolation and Characterization of Methanofollis Species from Methane Seep Offshore SW Taiwan.</title>
        <authorList>
            <person name="Teng N.-H."/>
            <person name="Lai M.-C."/>
            <person name="Chen S.-C."/>
        </authorList>
    </citation>
    <scope>NUCLEOTIDE SEQUENCE [LARGE SCALE GENOMIC DNA]</scope>
    <source>
        <strain evidence="15 16">FWC-SCC2</strain>
    </source>
</reference>
<evidence type="ECO:0000256" key="6">
    <source>
        <dbReference type="ARBA" id="ARBA00013093"/>
    </source>
</evidence>
<dbReference type="OrthoDB" id="5829at2157"/>
<comment type="pathway">
    <text evidence="3">Carbohydrate biosynthesis; gluconeogenesis.</text>
</comment>
<keyword evidence="16" id="KW-1185">Reference proteome</keyword>
<evidence type="ECO:0000256" key="9">
    <source>
        <dbReference type="ARBA" id="ARBA00022723"/>
    </source>
</evidence>
<evidence type="ECO:0000256" key="12">
    <source>
        <dbReference type="ARBA" id="ARBA00023239"/>
    </source>
</evidence>
<evidence type="ECO:0000313" key="16">
    <source>
        <dbReference type="Proteomes" id="UP000292580"/>
    </source>
</evidence>
<keyword evidence="9" id="KW-0479">Metal-binding</keyword>
<keyword evidence="11" id="KW-0460">Magnesium</keyword>
<dbReference type="GO" id="GO:0016829">
    <property type="term" value="F:lyase activity"/>
    <property type="evidence" value="ECO:0007669"/>
    <property type="project" value="UniProtKB-KW"/>
</dbReference>
<dbReference type="RefSeq" id="WP_130646479.1">
    <property type="nucleotide sequence ID" value="NZ_PGCL01000002.1"/>
</dbReference>
<evidence type="ECO:0000256" key="14">
    <source>
        <dbReference type="ARBA" id="ARBA00023277"/>
    </source>
</evidence>
<evidence type="ECO:0000256" key="1">
    <source>
        <dbReference type="ARBA" id="ARBA00001273"/>
    </source>
</evidence>
<proteinExistence type="inferred from homology"/>
<comment type="subunit">
    <text evidence="5">Homooctamer; dimer of tetramers.</text>
</comment>
<keyword evidence="12" id="KW-0456">Lyase</keyword>
<evidence type="ECO:0000256" key="13">
    <source>
        <dbReference type="ARBA" id="ARBA00023270"/>
    </source>
</evidence>
<sequence>MIRLSVISIRAGGYPDGLRAHPLLAETAAKMLRAEHGKRIIDSFTTRAGGRIICIVTSDDKTGSLGDEITAACRKTADEIGLNAGAGYEQVDLLIEERDDEEVLVFLTAGAPPHALTPVLCRTCADHFIMPGLRRDPVTAAGFHLRTETGETFALPAESCALLQAVDEGALITAVVRSDGTPAASAGSGPDPVMILRTGKGFPPTVETLGVAAGEGLLPVSLCDMTPVCKKIACLGFSMAKGMLIGPADLYDDPAFMCQR</sequence>
<name>A0A483CTT8_9EURY</name>
<gene>
    <name evidence="15" type="ORF">CUJ86_05105</name>
</gene>
<dbReference type="EMBL" id="PGCL01000002">
    <property type="protein sequence ID" value="TAJ44684.1"/>
    <property type="molecule type" value="Genomic_DNA"/>
</dbReference>
<dbReference type="InterPro" id="IPR036076">
    <property type="entry name" value="FBPase_V_sf"/>
</dbReference>
<dbReference type="GO" id="GO:0042132">
    <property type="term" value="F:fructose 1,6-bisphosphate 1-phosphatase activity"/>
    <property type="evidence" value="ECO:0007669"/>
    <property type="project" value="UniProtKB-EC"/>
</dbReference>
<dbReference type="PANTHER" id="PTHR38341">
    <property type="entry name" value="FRUCTOSE-1,6-BISPHOSPHATE ALDOLASE/PHOSPHATASE"/>
    <property type="match status" value="1"/>
</dbReference>
<dbReference type="EC" id="3.1.3.11" evidence="6"/>
<evidence type="ECO:0000256" key="10">
    <source>
        <dbReference type="ARBA" id="ARBA00022801"/>
    </source>
</evidence>
<dbReference type="Proteomes" id="UP000292580">
    <property type="component" value="Unassembled WGS sequence"/>
</dbReference>
<evidence type="ECO:0000256" key="8">
    <source>
        <dbReference type="ARBA" id="ARBA00022432"/>
    </source>
</evidence>
<comment type="similarity">
    <text evidence="4">Belongs to the FBP aldolase/phosphatase family.</text>
</comment>
<evidence type="ECO:0000256" key="3">
    <source>
        <dbReference type="ARBA" id="ARBA00004742"/>
    </source>
</evidence>
<protein>
    <recommendedName>
        <fullName evidence="7">Fructose-1,6-bisphosphate aldolase/phosphatase</fullName>
        <ecNumber evidence="6">3.1.3.11</ecNumber>
    </recommendedName>
</protein>
<dbReference type="GO" id="GO:0006094">
    <property type="term" value="P:gluconeogenesis"/>
    <property type="evidence" value="ECO:0007669"/>
    <property type="project" value="UniProtKB-UniPathway"/>
</dbReference>
<dbReference type="InterPro" id="IPR002803">
    <property type="entry name" value="FBPase_V"/>
</dbReference>
<dbReference type="Pfam" id="PF01950">
    <property type="entry name" value="FBPase_3"/>
    <property type="match status" value="1"/>
</dbReference>
<comment type="caution">
    <text evidence="15">The sequence shown here is derived from an EMBL/GenBank/DDBJ whole genome shotgun (WGS) entry which is preliminary data.</text>
</comment>